<dbReference type="Gramene" id="Zm00001eb216490_T001">
    <property type="protein sequence ID" value="Zm00001eb216490_P001"/>
    <property type="gene ID" value="Zm00001eb216490"/>
</dbReference>
<name>A0A804P8V0_MAIZE</name>
<evidence type="ECO:0000256" key="5">
    <source>
        <dbReference type="ARBA" id="ARBA00023125"/>
    </source>
</evidence>
<reference evidence="10" key="1">
    <citation type="journal article" date="2009" name="Science">
        <title>The B73 maize genome: complexity, diversity, and dynamics.</title>
        <authorList>
            <person name="Schnable P.S."/>
            <person name="Ware D."/>
            <person name="Fulton R.S."/>
            <person name="Stein J.C."/>
            <person name="Wei F."/>
            <person name="Pasternak S."/>
            <person name="Liang C."/>
            <person name="Zhang J."/>
            <person name="Fulton L."/>
            <person name="Graves T.A."/>
            <person name="Minx P."/>
            <person name="Reily A.D."/>
            <person name="Courtney L."/>
            <person name="Kruchowski S.S."/>
            <person name="Tomlinson C."/>
            <person name="Strong C."/>
            <person name="Delehaunty K."/>
            <person name="Fronick C."/>
            <person name="Courtney B."/>
            <person name="Rock S.M."/>
            <person name="Belter E."/>
            <person name="Du F."/>
            <person name="Kim K."/>
            <person name="Abbott R.M."/>
            <person name="Cotton M."/>
            <person name="Levy A."/>
            <person name="Marchetto P."/>
            <person name="Ochoa K."/>
            <person name="Jackson S.M."/>
            <person name="Gillam B."/>
            <person name="Chen W."/>
            <person name="Yan L."/>
            <person name="Higginbotham J."/>
            <person name="Cardenas M."/>
            <person name="Waligorski J."/>
            <person name="Applebaum E."/>
            <person name="Phelps L."/>
            <person name="Falcone J."/>
            <person name="Kanchi K."/>
            <person name="Thane T."/>
            <person name="Scimone A."/>
            <person name="Thane N."/>
            <person name="Henke J."/>
            <person name="Wang T."/>
            <person name="Ruppert J."/>
            <person name="Shah N."/>
            <person name="Rotter K."/>
            <person name="Hodges J."/>
            <person name="Ingenthron E."/>
            <person name="Cordes M."/>
            <person name="Kohlberg S."/>
            <person name="Sgro J."/>
            <person name="Delgado B."/>
            <person name="Mead K."/>
            <person name="Chinwalla A."/>
            <person name="Leonard S."/>
            <person name="Crouse K."/>
            <person name="Collura K."/>
            <person name="Kudrna D."/>
            <person name="Currie J."/>
            <person name="He R."/>
            <person name="Angelova A."/>
            <person name="Rajasekar S."/>
            <person name="Mueller T."/>
            <person name="Lomeli R."/>
            <person name="Scara G."/>
            <person name="Ko A."/>
            <person name="Delaney K."/>
            <person name="Wissotski M."/>
            <person name="Lopez G."/>
            <person name="Campos D."/>
            <person name="Braidotti M."/>
            <person name="Ashley E."/>
            <person name="Golser W."/>
            <person name="Kim H."/>
            <person name="Lee S."/>
            <person name="Lin J."/>
            <person name="Dujmic Z."/>
            <person name="Kim W."/>
            <person name="Talag J."/>
            <person name="Zuccolo A."/>
            <person name="Fan C."/>
            <person name="Sebastian A."/>
            <person name="Kramer M."/>
            <person name="Spiegel L."/>
            <person name="Nascimento L."/>
            <person name="Zutavern T."/>
            <person name="Miller B."/>
            <person name="Ambroise C."/>
            <person name="Muller S."/>
            <person name="Spooner W."/>
            <person name="Narechania A."/>
            <person name="Ren L."/>
            <person name="Wei S."/>
            <person name="Kumari S."/>
            <person name="Faga B."/>
            <person name="Levy M.J."/>
            <person name="McMahan L."/>
            <person name="Van Buren P."/>
            <person name="Vaughn M.W."/>
            <person name="Ying K."/>
            <person name="Yeh C.-T."/>
            <person name="Emrich S.J."/>
            <person name="Jia Y."/>
            <person name="Kalyanaraman A."/>
            <person name="Hsia A.-P."/>
            <person name="Barbazuk W.B."/>
            <person name="Baucom R.S."/>
            <person name="Brutnell T.P."/>
            <person name="Carpita N.C."/>
            <person name="Chaparro C."/>
            <person name="Chia J.-M."/>
            <person name="Deragon J.-M."/>
            <person name="Estill J.C."/>
            <person name="Fu Y."/>
            <person name="Jeddeloh J.A."/>
            <person name="Han Y."/>
            <person name="Lee H."/>
            <person name="Li P."/>
            <person name="Lisch D.R."/>
            <person name="Liu S."/>
            <person name="Liu Z."/>
            <person name="Nagel D.H."/>
            <person name="McCann M.C."/>
            <person name="SanMiguel P."/>
            <person name="Myers A.M."/>
            <person name="Nettleton D."/>
            <person name="Nguyen J."/>
            <person name="Penning B.W."/>
            <person name="Ponnala L."/>
            <person name="Schneider K.L."/>
            <person name="Schwartz D.C."/>
            <person name="Sharma A."/>
            <person name="Soderlund C."/>
            <person name="Springer N.M."/>
            <person name="Sun Q."/>
            <person name="Wang H."/>
            <person name="Waterman M."/>
            <person name="Westerman R."/>
            <person name="Wolfgruber T.K."/>
            <person name="Yang L."/>
            <person name="Yu Y."/>
            <person name="Zhang L."/>
            <person name="Zhou S."/>
            <person name="Zhu Q."/>
            <person name="Bennetzen J.L."/>
            <person name="Dawe R.K."/>
            <person name="Jiang J."/>
            <person name="Jiang N."/>
            <person name="Presting G.G."/>
            <person name="Wessler S.R."/>
            <person name="Aluru S."/>
            <person name="Martienssen R.A."/>
            <person name="Clifton S.W."/>
            <person name="McCombie W.R."/>
            <person name="Wing R.A."/>
            <person name="Wilson R.K."/>
        </authorList>
    </citation>
    <scope>NUCLEOTIDE SEQUENCE [LARGE SCALE GENOMIC DNA]</scope>
    <source>
        <strain evidence="10">cv. B73</strain>
    </source>
</reference>
<reference evidence="9" key="2">
    <citation type="submission" date="2019-07" db="EMBL/GenBank/DDBJ databases">
        <authorList>
            <person name="Seetharam A."/>
            <person name="Woodhouse M."/>
            <person name="Cannon E."/>
        </authorList>
    </citation>
    <scope>NUCLEOTIDE SEQUENCE [LARGE SCALE GENOMIC DNA]</scope>
    <source>
        <strain evidence="9">cv. B73</strain>
    </source>
</reference>
<comment type="subcellular location">
    <subcellularLocation>
        <location evidence="1">Nucleus</location>
    </subcellularLocation>
</comment>
<evidence type="ECO:0000256" key="7">
    <source>
        <dbReference type="ARBA" id="ARBA00023242"/>
    </source>
</evidence>
<keyword evidence="7" id="KW-0539">Nucleus</keyword>
<accession>A0A804P8V0</accession>
<dbReference type="PANTHER" id="PTHR31165:SF78">
    <property type="entry name" value="PROTEIN G1-LIKE7"/>
    <property type="match status" value="1"/>
</dbReference>
<sequence>MILPPPTPSSPSPHTAGCRALSSAISLNVLPPENTICSVVPNLRLRSGRRSHRVRLLWCTQFGCAYYGQRAQPGPCPCPLHQAWGSLDALIGRLHGVRGERQDDRVQPLRDTRHVDLPPRSARLAGQGVRHPLRKEEEVQAHAADYGAFDELVCYCRRERQGYNNNCCGVRCSGWRE</sequence>
<dbReference type="InterPro" id="IPR040222">
    <property type="entry name" value="ALOG"/>
</dbReference>
<evidence type="ECO:0000313" key="9">
    <source>
        <dbReference type="EnsemblPlants" id="Zm00001eb216490_P001"/>
    </source>
</evidence>
<dbReference type="PANTHER" id="PTHR31165">
    <property type="entry name" value="PROTEIN G1-LIKE2"/>
    <property type="match status" value="1"/>
</dbReference>
<dbReference type="Pfam" id="PF04852">
    <property type="entry name" value="ALOG_dom"/>
    <property type="match status" value="1"/>
</dbReference>
<protein>
    <recommendedName>
        <fullName evidence="8">ALOG domain-containing protein</fullName>
    </recommendedName>
</protein>
<dbReference type="InParanoid" id="A0A804P8V0"/>
<dbReference type="AlphaFoldDB" id="A0A804P8V0"/>
<evidence type="ECO:0000256" key="6">
    <source>
        <dbReference type="ARBA" id="ARBA00023163"/>
    </source>
</evidence>
<feature type="domain" description="ALOG" evidence="8">
    <location>
        <begin position="63"/>
        <end position="101"/>
    </location>
</feature>
<evidence type="ECO:0000313" key="10">
    <source>
        <dbReference type="Proteomes" id="UP000007305"/>
    </source>
</evidence>
<evidence type="ECO:0000256" key="4">
    <source>
        <dbReference type="ARBA" id="ARBA00023015"/>
    </source>
</evidence>
<evidence type="ECO:0000259" key="8">
    <source>
        <dbReference type="Pfam" id="PF04852"/>
    </source>
</evidence>
<evidence type="ECO:0000256" key="2">
    <source>
        <dbReference type="ARBA" id="ARBA00010308"/>
    </source>
</evidence>
<dbReference type="GO" id="GO:0005634">
    <property type="term" value="C:nucleus"/>
    <property type="evidence" value="ECO:0007669"/>
    <property type="project" value="UniProtKB-SubCell"/>
</dbReference>
<reference evidence="9" key="3">
    <citation type="submission" date="2021-05" db="UniProtKB">
        <authorList>
            <consortium name="EnsemblPlants"/>
        </authorList>
    </citation>
    <scope>IDENTIFICATION</scope>
    <source>
        <strain evidence="9">cv. B73</strain>
    </source>
</reference>
<comment type="similarity">
    <text evidence="2">Belongs to the plant homeotic and developmental regulators ALOG protein family.</text>
</comment>
<dbReference type="EnsemblPlants" id="Zm00001eb216490_T001">
    <property type="protein sequence ID" value="Zm00001eb216490_P001"/>
    <property type="gene ID" value="Zm00001eb216490"/>
</dbReference>
<keyword evidence="10" id="KW-1185">Reference proteome</keyword>
<keyword evidence="4" id="KW-0805">Transcription regulation</keyword>
<proteinExistence type="inferred from homology"/>
<dbReference type="Proteomes" id="UP000007305">
    <property type="component" value="Chromosome 5"/>
</dbReference>
<evidence type="ECO:0000256" key="3">
    <source>
        <dbReference type="ARBA" id="ARBA00022473"/>
    </source>
</evidence>
<organism evidence="9 10">
    <name type="scientific">Zea mays</name>
    <name type="common">Maize</name>
    <dbReference type="NCBI Taxonomy" id="4577"/>
    <lineage>
        <taxon>Eukaryota</taxon>
        <taxon>Viridiplantae</taxon>
        <taxon>Streptophyta</taxon>
        <taxon>Embryophyta</taxon>
        <taxon>Tracheophyta</taxon>
        <taxon>Spermatophyta</taxon>
        <taxon>Magnoliopsida</taxon>
        <taxon>Liliopsida</taxon>
        <taxon>Poales</taxon>
        <taxon>Poaceae</taxon>
        <taxon>PACMAD clade</taxon>
        <taxon>Panicoideae</taxon>
        <taxon>Andropogonodae</taxon>
        <taxon>Andropogoneae</taxon>
        <taxon>Tripsacinae</taxon>
        <taxon>Zea</taxon>
    </lineage>
</organism>
<dbReference type="InterPro" id="IPR006936">
    <property type="entry name" value="ALOG_dom"/>
</dbReference>
<evidence type="ECO:0000256" key="1">
    <source>
        <dbReference type="ARBA" id="ARBA00004123"/>
    </source>
</evidence>
<dbReference type="GO" id="GO:0003677">
    <property type="term" value="F:DNA binding"/>
    <property type="evidence" value="ECO:0007669"/>
    <property type="project" value="UniProtKB-KW"/>
</dbReference>
<keyword evidence="5" id="KW-0238">DNA-binding</keyword>
<keyword evidence="6" id="KW-0804">Transcription</keyword>
<keyword evidence="3" id="KW-0217">Developmental protein</keyword>